<sequence length="193" mass="20297">MADLDDAEFGVRLLAATPTHEGRDPALLRRWAEAAAAFGVGLAADRGTHGPAARVVERDGGLEQLLLARYVSRPAPAVELFTDTLALGEELADLLGWRAWFPPGALRAAAVAHEEAHCLLHRDPALRRALRGRTGHTALRLGRFRIAGHVAGADELTAHGYAGARCGLGRSPLLLTAALASAAGALEEARGQD</sequence>
<dbReference type="AlphaFoldDB" id="A0A368SZ35"/>
<evidence type="ECO:0000313" key="2">
    <source>
        <dbReference type="Proteomes" id="UP000253318"/>
    </source>
</evidence>
<name>A0A368SZ35_9ACTN</name>
<dbReference type="EMBL" id="QEIN01000293">
    <property type="protein sequence ID" value="RCV50183.1"/>
    <property type="molecule type" value="Genomic_DNA"/>
</dbReference>
<proteinExistence type="predicted"/>
<evidence type="ECO:0000313" key="1">
    <source>
        <dbReference type="EMBL" id="RCV50183.1"/>
    </source>
</evidence>
<comment type="caution">
    <text evidence="1">The sequence shown here is derived from an EMBL/GenBank/DDBJ whole genome shotgun (WGS) entry which is preliminary data.</text>
</comment>
<keyword evidence="2" id="KW-1185">Reference proteome</keyword>
<accession>A0A368SZ35</accession>
<organism evidence="1 2">
    <name type="scientific">Marinitenerispora sediminis</name>
    <dbReference type="NCBI Taxonomy" id="1931232"/>
    <lineage>
        <taxon>Bacteria</taxon>
        <taxon>Bacillati</taxon>
        <taxon>Actinomycetota</taxon>
        <taxon>Actinomycetes</taxon>
        <taxon>Streptosporangiales</taxon>
        <taxon>Nocardiopsidaceae</taxon>
        <taxon>Marinitenerispora</taxon>
    </lineage>
</organism>
<reference evidence="1 2" key="1">
    <citation type="submission" date="2018-04" db="EMBL/GenBank/DDBJ databases">
        <title>Novel actinobacteria from marine sediment.</title>
        <authorList>
            <person name="Ng Z.Y."/>
            <person name="Tan G.Y.A."/>
        </authorList>
    </citation>
    <scope>NUCLEOTIDE SEQUENCE [LARGE SCALE GENOMIC DNA]</scope>
    <source>
        <strain evidence="1 2">TPS81</strain>
    </source>
</reference>
<protein>
    <submittedName>
        <fullName evidence="1">Uncharacterized protein</fullName>
    </submittedName>
</protein>
<gene>
    <name evidence="1" type="ORF">DEF24_24465</name>
</gene>
<dbReference type="OrthoDB" id="3425223at2"/>
<dbReference type="Proteomes" id="UP000253318">
    <property type="component" value="Unassembled WGS sequence"/>
</dbReference>